<organism evidence="4 5">
    <name type="scientific">Operophtera brumata</name>
    <name type="common">Winter moth</name>
    <name type="synonym">Phalaena brumata</name>
    <dbReference type="NCBI Taxonomy" id="104452"/>
    <lineage>
        <taxon>Eukaryota</taxon>
        <taxon>Metazoa</taxon>
        <taxon>Ecdysozoa</taxon>
        <taxon>Arthropoda</taxon>
        <taxon>Hexapoda</taxon>
        <taxon>Insecta</taxon>
        <taxon>Pterygota</taxon>
        <taxon>Neoptera</taxon>
        <taxon>Endopterygota</taxon>
        <taxon>Lepidoptera</taxon>
        <taxon>Glossata</taxon>
        <taxon>Ditrysia</taxon>
        <taxon>Geometroidea</taxon>
        <taxon>Geometridae</taxon>
        <taxon>Larentiinae</taxon>
        <taxon>Operophtera</taxon>
    </lineage>
</organism>
<dbReference type="AlphaFoldDB" id="A0A0L7LHB2"/>
<dbReference type="GO" id="GO:0007165">
    <property type="term" value="P:signal transduction"/>
    <property type="evidence" value="ECO:0007669"/>
    <property type="project" value="InterPro"/>
</dbReference>
<keyword evidence="4" id="KW-0418">Kinase</keyword>
<name>A0A0L7LHB2_OPEBR</name>
<proteinExistence type="predicted"/>
<evidence type="ECO:0000313" key="4">
    <source>
        <dbReference type="EMBL" id="KOB74832.1"/>
    </source>
</evidence>
<evidence type="ECO:0000256" key="1">
    <source>
        <dbReference type="ARBA" id="ARBA00022723"/>
    </source>
</evidence>
<feature type="non-terminal residue" evidence="4">
    <location>
        <position position="491"/>
    </location>
</feature>
<dbReference type="EMBL" id="JTDY01001114">
    <property type="protein sequence ID" value="KOB74832.1"/>
    <property type="molecule type" value="Genomic_DNA"/>
</dbReference>
<sequence length="491" mass="55192">FHATDDSTKSVSNSPLLALDLALSRRCRPTLHSLLLILSSWSILDSRWWPVTLHSYFTAPRFNMKSVSNSPLLTVDLALSRRCRPTLHSLLLILSSWSILDSRWWPVTLHSYFTAPRFNMKSISKIPRLPHRLRQHLVHFLRYHPVCAGLGSTSPECYALTLLTTRNLCIVSPLVPRLPHRLRQHLVHFLRYHPVCAGLGSTSPECYALTLLTTRNLCIVSPLGKATSPASRTASGNTWCTSCAITPVCAGLGSTSPECYALTLLTTRNLCIVSPLGHVPRLPHRLRQHLAHFLRYHPRVRGARPSGLGSTSPECYARTLLTTRNLCIVSPLGKATSPASRTASGNTWRTSCAITPKHGSRMKCSACKIVAHQACIDILMDRVQFSCKPTFRDVGVRQYREQTVIHHHWVHRRSEKGKCKACGKKHGSRMKCSACKIVAHQACIDILMDRVQFSCKPTFRDVGVRQYREQTVIHHHWVHRRSEKGKCKACG</sequence>
<feature type="non-terminal residue" evidence="4">
    <location>
        <position position="1"/>
    </location>
</feature>
<evidence type="ECO:0000313" key="5">
    <source>
        <dbReference type="Proteomes" id="UP000037510"/>
    </source>
</evidence>
<dbReference type="PROSITE" id="PS50081">
    <property type="entry name" value="ZF_DAG_PE_2"/>
    <property type="match status" value="1"/>
</dbReference>
<dbReference type="GO" id="GO:0004143">
    <property type="term" value="F:ATP-dependent diacylglycerol kinase activity"/>
    <property type="evidence" value="ECO:0007669"/>
    <property type="project" value="InterPro"/>
</dbReference>
<dbReference type="InterPro" id="IPR037607">
    <property type="entry name" value="DGK"/>
</dbReference>
<dbReference type="PANTHER" id="PTHR11255">
    <property type="entry name" value="DIACYLGLYCEROL KINASE"/>
    <property type="match status" value="1"/>
</dbReference>
<dbReference type="Proteomes" id="UP000037510">
    <property type="component" value="Unassembled WGS sequence"/>
</dbReference>
<feature type="domain" description="Phorbol-ester/DAG-type" evidence="3">
    <location>
        <begin position="406"/>
        <end position="455"/>
    </location>
</feature>
<keyword evidence="1" id="KW-0479">Metal-binding</keyword>
<dbReference type="SUPFAM" id="SSF57889">
    <property type="entry name" value="Cysteine-rich domain"/>
    <property type="match status" value="1"/>
</dbReference>
<comment type="caution">
    <text evidence="4">The sequence shown here is derived from an EMBL/GenBank/DDBJ whole genome shotgun (WGS) entry which is preliminary data.</text>
</comment>
<dbReference type="PANTHER" id="PTHR11255:SF80">
    <property type="entry name" value="EYE-SPECIFIC DIACYLGLYCEROL KINASE"/>
    <property type="match status" value="1"/>
</dbReference>
<evidence type="ECO:0000256" key="2">
    <source>
        <dbReference type="ARBA" id="ARBA00022833"/>
    </source>
</evidence>
<dbReference type="STRING" id="104452.A0A0L7LHB2"/>
<dbReference type="GO" id="GO:0005886">
    <property type="term" value="C:plasma membrane"/>
    <property type="evidence" value="ECO:0007669"/>
    <property type="project" value="TreeGrafter"/>
</dbReference>
<keyword evidence="5" id="KW-1185">Reference proteome</keyword>
<keyword evidence="2" id="KW-0862">Zinc</keyword>
<dbReference type="InterPro" id="IPR002219">
    <property type="entry name" value="PKC_DAG/PE"/>
</dbReference>
<protein>
    <submittedName>
        <fullName evidence="4">Diacylglycerol kinase</fullName>
    </submittedName>
</protein>
<accession>A0A0L7LHB2</accession>
<gene>
    <name evidence="4" type="ORF">OBRU01_04676</name>
</gene>
<keyword evidence="4" id="KW-0808">Transferase</keyword>
<evidence type="ECO:0000259" key="3">
    <source>
        <dbReference type="PROSITE" id="PS50081"/>
    </source>
</evidence>
<dbReference type="InterPro" id="IPR046349">
    <property type="entry name" value="C1-like_sf"/>
</dbReference>
<reference evidence="4 5" key="1">
    <citation type="journal article" date="2015" name="Genome Biol. Evol.">
        <title>The genome of winter moth (Operophtera brumata) provides a genomic perspective on sexual dimorphism and phenology.</title>
        <authorList>
            <person name="Derks M.F."/>
            <person name="Smit S."/>
            <person name="Salis L."/>
            <person name="Schijlen E."/>
            <person name="Bossers A."/>
            <person name="Mateman C."/>
            <person name="Pijl A.S."/>
            <person name="de Ridder D."/>
            <person name="Groenen M.A."/>
            <person name="Visser M.E."/>
            <person name="Megens H.J."/>
        </authorList>
    </citation>
    <scope>NUCLEOTIDE SEQUENCE [LARGE SCALE GENOMIC DNA]</scope>
    <source>
        <strain evidence="4">WM2013NL</strain>
        <tissue evidence="4">Head and thorax</tissue>
    </source>
</reference>
<dbReference type="GO" id="GO:0046872">
    <property type="term" value="F:metal ion binding"/>
    <property type="evidence" value="ECO:0007669"/>
    <property type="project" value="UniProtKB-KW"/>
</dbReference>